<dbReference type="Proteomes" id="UP001176891">
    <property type="component" value="Unassembled WGS sequence"/>
</dbReference>
<evidence type="ECO:0000313" key="3">
    <source>
        <dbReference type="Proteomes" id="UP001176891"/>
    </source>
</evidence>
<feature type="domain" description="DUF7000" evidence="1">
    <location>
        <begin position="7"/>
        <end position="145"/>
    </location>
</feature>
<dbReference type="InterPro" id="IPR054269">
    <property type="entry name" value="DUF7000"/>
</dbReference>
<gene>
    <name evidence="2" type="ORF">Q4Q39_15165</name>
</gene>
<accession>A0ABT8X454</accession>
<evidence type="ECO:0000313" key="2">
    <source>
        <dbReference type="EMBL" id="MDO5988751.1"/>
    </source>
</evidence>
<sequence>MDNITLENYKISLNYIKKLRTHFAKTYPIDYKVGQVYQGNVDYSYFPFTPTSLKSQKLKIVIIFDHIKMLFEICLAGQNRQIQKEYWQMFKDSDWNKYHIPATLEGFSIVEHILIEHPNFNDFDALNRHIETETMTFIKDIVNVLDV</sequence>
<name>A0ABT8X454_9FLAO</name>
<evidence type="ECO:0000259" key="1">
    <source>
        <dbReference type="Pfam" id="PF22526"/>
    </source>
</evidence>
<organism evidence="2 3">
    <name type="scientific">Flavivirga amylovorans</name>
    <dbReference type="NCBI Taxonomy" id="870486"/>
    <lineage>
        <taxon>Bacteria</taxon>
        <taxon>Pseudomonadati</taxon>
        <taxon>Bacteroidota</taxon>
        <taxon>Flavobacteriia</taxon>
        <taxon>Flavobacteriales</taxon>
        <taxon>Flavobacteriaceae</taxon>
        <taxon>Flavivirga</taxon>
    </lineage>
</organism>
<reference evidence="2" key="1">
    <citation type="submission" date="2023-07" db="EMBL/GenBank/DDBJ databases">
        <title>Two novel species in the genus Flavivirga.</title>
        <authorList>
            <person name="Kwon K."/>
        </authorList>
    </citation>
    <scope>NUCLEOTIDE SEQUENCE</scope>
    <source>
        <strain evidence="2">KACC 14157</strain>
    </source>
</reference>
<keyword evidence="3" id="KW-1185">Reference proteome</keyword>
<dbReference type="EMBL" id="JAUOEM010000005">
    <property type="protein sequence ID" value="MDO5988751.1"/>
    <property type="molecule type" value="Genomic_DNA"/>
</dbReference>
<proteinExistence type="predicted"/>
<dbReference type="Pfam" id="PF22526">
    <property type="entry name" value="DUF7000"/>
    <property type="match status" value="1"/>
</dbReference>
<dbReference type="RefSeq" id="WP_303283402.1">
    <property type="nucleotide sequence ID" value="NZ_BAABCZ010000004.1"/>
</dbReference>
<comment type="caution">
    <text evidence="2">The sequence shown here is derived from an EMBL/GenBank/DDBJ whole genome shotgun (WGS) entry which is preliminary data.</text>
</comment>
<protein>
    <recommendedName>
        <fullName evidence="1">DUF7000 domain-containing protein</fullName>
    </recommendedName>
</protein>